<dbReference type="CDD" id="cd20071">
    <property type="entry name" value="SET_SMYD"/>
    <property type="match status" value="1"/>
</dbReference>
<reference evidence="2 3" key="1">
    <citation type="submission" date="2014-04" db="EMBL/GenBank/DDBJ databases">
        <authorList>
            <consortium name="DOE Joint Genome Institute"/>
            <person name="Kuo A."/>
            <person name="Gay G."/>
            <person name="Dore J."/>
            <person name="Kohler A."/>
            <person name="Nagy L.G."/>
            <person name="Floudas D."/>
            <person name="Copeland A."/>
            <person name="Barry K.W."/>
            <person name="Cichocki N."/>
            <person name="Veneault-Fourrey C."/>
            <person name="LaButti K."/>
            <person name="Lindquist E.A."/>
            <person name="Lipzen A."/>
            <person name="Lundell T."/>
            <person name="Morin E."/>
            <person name="Murat C."/>
            <person name="Sun H."/>
            <person name="Tunlid A."/>
            <person name="Henrissat B."/>
            <person name="Grigoriev I.V."/>
            <person name="Hibbett D.S."/>
            <person name="Martin F."/>
            <person name="Nordberg H.P."/>
            <person name="Cantor M.N."/>
            <person name="Hua S.X."/>
        </authorList>
    </citation>
    <scope>NUCLEOTIDE SEQUENCE [LARGE SCALE GENOMIC DNA]</scope>
    <source>
        <strain evidence="3">h7</strain>
    </source>
</reference>
<dbReference type="STRING" id="686832.A0A0C3C5I8"/>
<evidence type="ECO:0000313" key="3">
    <source>
        <dbReference type="Proteomes" id="UP000053424"/>
    </source>
</evidence>
<dbReference type="PANTHER" id="PTHR47332">
    <property type="entry name" value="SET DOMAIN-CONTAINING PROTEIN 5"/>
    <property type="match status" value="1"/>
</dbReference>
<dbReference type="PANTHER" id="PTHR47332:SF4">
    <property type="entry name" value="SET DOMAIN-CONTAINING PROTEIN 5"/>
    <property type="match status" value="1"/>
</dbReference>
<dbReference type="SUPFAM" id="SSF82199">
    <property type="entry name" value="SET domain"/>
    <property type="match status" value="1"/>
</dbReference>
<sequence length="362" mass="40090">MTTIPARFDERPDPDGHSEWIAHAPTMKKVPNAPGYPQPVPKPPGNVKLYTVKSTATMGKGVFVTRDIRMGEMIFAERPLLVVPSSMTVSGIEVNNDSHKNRVDFTKIILSQQEKQLEAAVARMDPDRRAKLMALTNSCTGSGDGGGPINGIVSTNAYAVMNLWDVDPGEGIPSELCYYGAVCDVGSRINHSCLPNVDHGFNLSSFSMLYFAMRDIKAGEQLFYSYCPGERSASERKALLETSYGIEQCICAACINATPETDALRKTFHARVQEYSTTCAALLRLPKFPVEFLDDLLRYQRAVFEEGLDWSEKYSTALLPTLIAAYRRASRLNDPEAAKVVQDMVRLTALLKYRKTVESSQL</sequence>
<dbReference type="SMART" id="SM00317">
    <property type="entry name" value="SET"/>
    <property type="match status" value="1"/>
</dbReference>
<organism evidence="2 3">
    <name type="scientific">Hebeloma cylindrosporum</name>
    <dbReference type="NCBI Taxonomy" id="76867"/>
    <lineage>
        <taxon>Eukaryota</taxon>
        <taxon>Fungi</taxon>
        <taxon>Dikarya</taxon>
        <taxon>Basidiomycota</taxon>
        <taxon>Agaricomycotina</taxon>
        <taxon>Agaricomycetes</taxon>
        <taxon>Agaricomycetidae</taxon>
        <taxon>Agaricales</taxon>
        <taxon>Agaricineae</taxon>
        <taxon>Hymenogastraceae</taxon>
        <taxon>Hebeloma</taxon>
    </lineage>
</organism>
<dbReference type="Gene3D" id="2.170.270.10">
    <property type="entry name" value="SET domain"/>
    <property type="match status" value="1"/>
</dbReference>
<evidence type="ECO:0000259" key="1">
    <source>
        <dbReference type="PROSITE" id="PS50280"/>
    </source>
</evidence>
<accession>A0A0C3C5I8</accession>
<protein>
    <recommendedName>
        <fullName evidence="1">SET domain-containing protein</fullName>
    </recommendedName>
</protein>
<dbReference type="PROSITE" id="PS50280">
    <property type="entry name" value="SET"/>
    <property type="match status" value="1"/>
</dbReference>
<dbReference type="Proteomes" id="UP000053424">
    <property type="component" value="Unassembled WGS sequence"/>
</dbReference>
<reference evidence="3" key="2">
    <citation type="submission" date="2015-01" db="EMBL/GenBank/DDBJ databases">
        <title>Evolutionary Origins and Diversification of the Mycorrhizal Mutualists.</title>
        <authorList>
            <consortium name="DOE Joint Genome Institute"/>
            <consortium name="Mycorrhizal Genomics Consortium"/>
            <person name="Kohler A."/>
            <person name="Kuo A."/>
            <person name="Nagy L.G."/>
            <person name="Floudas D."/>
            <person name="Copeland A."/>
            <person name="Barry K.W."/>
            <person name="Cichocki N."/>
            <person name="Veneault-Fourrey C."/>
            <person name="LaButti K."/>
            <person name="Lindquist E.A."/>
            <person name="Lipzen A."/>
            <person name="Lundell T."/>
            <person name="Morin E."/>
            <person name="Murat C."/>
            <person name="Riley R."/>
            <person name="Ohm R."/>
            <person name="Sun H."/>
            <person name="Tunlid A."/>
            <person name="Henrissat B."/>
            <person name="Grigoriev I.V."/>
            <person name="Hibbett D.S."/>
            <person name="Martin F."/>
        </authorList>
    </citation>
    <scope>NUCLEOTIDE SEQUENCE [LARGE SCALE GENOMIC DNA]</scope>
    <source>
        <strain evidence="3">h7</strain>
    </source>
</reference>
<dbReference type="InterPro" id="IPR053185">
    <property type="entry name" value="SET_domain_protein"/>
</dbReference>
<dbReference type="HOGENOM" id="CLU_028281_2_1_1"/>
<dbReference type="InterPro" id="IPR046341">
    <property type="entry name" value="SET_dom_sf"/>
</dbReference>
<dbReference type="EMBL" id="KN831788">
    <property type="protein sequence ID" value="KIM38871.1"/>
    <property type="molecule type" value="Genomic_DNA"/>
</dbReference>
<dbReference type="OrthoDB" id="5945798at2759"/>
<keyword evidence="3" id="KW-1185">Reference proteome</keyword>
<dbReference type="AlphaFoldDB" id="A0A0C3C5I8"/>
<proteinExistence type="predicted"/>
<gene>
    <name evidence="2" type="ORF">M413DRAFT_75533</name>
</gene>
<dbReference type="Pfam" id="PF00856">
    <property type="entry name" value="SET"/>
    <property type="match status" value="1"/>
</dbReference>
<dbReference type="InterPro" id="IPR001214">
    <property type="entry name" value="SET_dom"/>
</dbReference>
<name>A0A0C3C5I8_HEBCY</name>
<feature type="domain" description="SET" evidence="1">
    <location>
        <begin position="47"/>
        <end position="227"/>
    </location>
</feature>
<evidence type="ECO:0000313" key="2">
    <source>
        <dbReference type="EMBL" id="KIM38871.1"/>
    </source>
</evidence>